<dbReference type="OrthoDB" id="659569at2"/>
<protein>
    <submittedName>
        <fullName evidence="8">Sigma-70 family RNA polymerase sigma factor</fullName>
    </submittedName>
</protein>
<keyword evidence="9" id="KW-1185">Reference proteome</keyword>
<dbReference type="Pfam" id="PF08281">
    <property type="entry name" value="Sigma70_r4_2"/>
    <property type="match status" value="1"/>
</dbReference>
<accession>A0A4U1CHE5</accession>
<dbReference type="PANTHER" id="PTHR43133:SF46">
    <property type="entry name" value="RNA POLYMERASE SIGMA-70 FACTOR ECF SUBFAMILY"/>
    <property type="match status" value="1"/>
</dbReference>
<dbReference type="InterPro" id="IPR039425">
    <property type="entry name" value="RNA_pol_sigma-70-like"/>
</dbReference>
<evidence type="ECO:0000256" key="1">
    <source>
        <dbReference type="ARBA" id="ARBA00010641"/>
    </source>
</evidence>
<keyword evidence="4" id="KW-0804">Transcription</keyword>
<dbReference type="InterPro" id="IPR014284">
    <property type="entry name" value="RNA_pol_sigma-70_dom"/>
</dbReference>
<dbReference type="Gene3D" id="1.10.10.10">
    <property type="entry name" value="Winged helix-like DNA-binding domain superfamily/Winged helix DNA-binding domain"/>
    <property type="match status" value="1"/>
</dbReference>
<dbReference type="NCBIfam" id="TIGR02937">
    <property type="entry name" value="sigma70-ECF"/>
    <property type="match status" value="1"/>
</dbReference>
<feature type="domain" description="RNA polymerase sigma factor 70 region 4 type 2" evidence="7">
    <location>
        <begin position="126"/>
        <end position="176"/>
    </location>
</feature>
<dbReference type="InterPro" id="IPR013249">
    <property type="entry name" value="RNA_pol_sigma70_r4_t2"/>
</dbReference>
<keyword evidence="5" id="KW-0812">Transmembrane</keyword>
<evidence type="ECO:0000313" key="9">
    <source>
        <dbReference type="Proteomes" id="UP000307244"/>
    </source>
</evidence>
<keyword evidence="3" id="KW-0731">Sigma factor</keyword>
<dbReference type="PANTHER" id="PTHR43133">
    <property type="entry name" value="RNA POLYMERASE ECF-TYPE SIGMA FACTO"/>
    <property type="match status" value="1"/>
</dbReference>
<evidence type="ECO:0000256" key="2">
    <source>
        <dbReference type="ARBA" id="ARBA00023015"/>
    </source>
</evidence>
<dbReference type="SUPFAM" id="SSF88659">
    <property type="entry name" value="Sigma3 and sigma4 domains of RNA polymerase sigma factors"/>
    <property type="match status" value="1"/>
</dbReference>
<comment type="caution">
    <text evidence="8">The sequence shown here is derived from an EMBL/GenBank/DDBJ whole genome shotgun (WGS) entry which is preliminary data.</text>
</comment>
<dbReference type="InterPro" id="IPR013325">
    <property type="entry name" value="RNA_pol_sigma_r2"/>
</dbReference>
<proteinExistence type="inferred from homology"/>
<dbReference type="SUPFAM" id="SSF88946">
    <property type="entry name" value="Sigma2 domain of RNA polymerase sigma factors"/>
    <property type="match status" value="1"/>
</dbReference>
<dbReference type="GO" id="GO:0006352">
    <property type="term" value="P:DNA-templated transcription initiation"/>
    <property type="evidence" value="ECO:0007669"/>
    <property type="project" value="InterPro"/>
</dbReference>
<evidence type="ECO:0000259" key="7">
    <source>
        <dbReference type="Pfam" id="PF08281"/>
    </source>
</evidence>
<evidence type="ECO:0000256" key="5">
    <source>
        <dbReference type="SAM" id="Phobius"/>
    </source>
</evidence>
<keyword evidence="2" id="KW-0805">Transcription regulation</keyword>
<evidence type="ECO:0000259" key="6">
    <source>
        <dbReference type="Pfam" id="PF04542"/>
    </source>
</evidence>
<reference evidence="8 9" key="1">
    <citation type="submission" date="2019-04" db="EMBL/GenBank/DDBJ databases">
        <title>Pedobacter sp. RP-3-15 sp. nov., isolated from Arctic soil.</title>
        <authorList>
            <person name="Dahal R.H."/>
            <person name="Kim D.-U."/>
        </authorList>
    </citation>
    <scope>NUCLEOTIDE SEQUENCE [LARGE SCALE GENOMIC DNA]</scope>
    <source>
        <strain evidence="8 9">RP-3-15</strain>
    </source>
</reference>
<dbReference type="AlphaFoldDB" id="A0A4U1CHE5"/>
<dbReference type="Gene3D" id="1.10.1740.10">
    <property type="match status" value="1"/>
</dbReference>
<comment type="similarity">
    <text evidence="1">Belongs to the sigma-70 factor family. ECF subfamily.</text>
</comment>
<dbReference type="Proteomes" id="UP000307244">
    <property type="component" value="Unassembled WGS sequence"/>
</dbReference>
<evidence type="ECO:0000313" key="8">
    <source>
        <dbReference type="EMBL" id="TKC06205.1"/>
    </source>
</evidence>
<gene>
    <name evidence="8" type="ORF">FA047_12855</name>
</gene>
<dbReference type="InterPro" id="IPR013324">
    <property type="entry name" value="RNA_pol_sigma_r3/r4-like"/>
</dbReference>
<dbReference type="GO" id="GO:0016987">
    <property type="term" value="F:sigma factor activity"/>
    <property type="evidence" value="ECO:0007669"/>
    <property type="project" value="UniProtKB-KW"/>
</dbReference>
<keyword evidence="5" id="KW-0472">Membrane</keyword>
<dbReference type="InterPro" id="IPR007627">
    <property type="entry name" value="RNA_pol_sigma70_r2"/>
</dbReference>
<name>A0A4U1CHE5_9SPHI</name>
<feature type="transmembrane region" description="Helical" evidence="5">
    <location>
        <begin position="177"/>
        <end position="195"/>
    </location>
</feature>
<dbReference type="EMBL" id="SWBQ01000003">
    <property type="protein sequence ID" value="TKC06205.1"/>
    <property type="molecule type" value="Genomic_DNA"/>
</dbReference>
<sequence length="197" mass="23291">MLDCKKLSDAQLVDLLKESNYKAYDEIYNRYHYLMITHAYKKLKDEDLAQDVIQEVFANLWVKRESDLTAVNLVGYLYTCTRNKILDIFGHQKIESKYISSFSDFTLNNGVENTDHLVREKEFKAYIEKEIQALPKKMRQIFEMSRKEHYSHKEIAEILNTSEYNVSKQITNALKILRARLGIYLFIVLILNYLSSK</sequence>
<keyword evidence="5" id="KW-1133">Transmembrane helix</keyword>
<dbReference type="RefSeq" id="WP_136836464.1">
    <property type="nucleotide sequence ID" value="NZ_SWBQ01000003.1"/>
</dbReference>
<feature type="domain" description="RNA polymerase sigma-70 region 2" evidence="6">
    <location>
        <begin position="27"/>
        <end position="89"/>
    </location>
</feature>
<dbReference type="Pfam" id="PF04542">
    <property type="entry name" value="Sigma70_r2"/>
    <property type="match status" value="1"/>
</dbReference>
<dbReference type="GO" id="GO:0003677">
    <property type="term" value="F:DNA binding"/>
    <property type="evidence" value="ECO:0007669"/>
    <property type="project" value="InterPro"/>
</dbReference>
<evidence type="ECO:0000256" key="3">
    <source>
        <dbReference type="ARBA" id="ARBA00023082"/>
    </source>
</evidence>
<evidence type="ECO:0000256" key="4">
    <source>
        <dbReference type="ARBA" id="ARBA00023163"/>
    </source>
</evidence>
<organism evidence="8 9">
    <name type="scientific">Pedobacter frigoris</name>
    <dbReference type="NCBI Taxonomy" id="2571272"/>
    <lineage>
        <taxon>Bacteria</taxon>
        <taxon>Pseudomonadati</taxon>
        <taxon>Bacteroidota</taxon>
        <taxon>Sphingobacteriia</taxon>
        <taxon>Sphingobacteriales</taxon>
        <taxon>Sphingobacteriaceae</taxon>
        <taxon>Pedobacter</taxon>
    </lineage>
</organism>
<dbReference type="InterPro" id="IPR036388">
    <property type="entry name" value="WH-like_DNA-bd_sf"/>
</dbReference>